<dbReference type="InterPro" id="IPR050545">
    <property type="entry name" value="Mycobact_MmpL"/>
</dbReference>
<feature type="compositionally biased region" description="Basic and acidic residues" evidence="7">
    <location>
        <begin position="958"/>
        <end position="970"/>
    </location>
</feature>
<dbReference type="RefSeq" id="WP_073876980.1">
    <property type="nucleotide sequence ID" value="NZ_MPNT01000016.1"/>
</dbReference>
<organism evidence="10 11">
    <name type="scientific">Mycobacterium paraffinicum</name>
    <dbReference type="NCBI Taxonomy" id="53378"/>
    <lineage>
        <taxon>Bacteria</taxon>
        <taxon>Bacillati</taxon>
        <taxon>Actinomycetota</taxon>
        <taxon>Actinomycetes</taxon>
        <taxon>Mycobacteriales</taxon>
        <taxon>Mycobacteriaceae</taxon>
        <taxon>Mycobacterium</taxon>
    </lineage>
</organism>
<feature type="transmembrane region" description="Helical" evidence="8">
    <location>
        <begin position="299"/>
        <end position="320"/>
    </location>
</feature>
<comment type="caution">
    <text evidence="10">The sequence shown here is derived from an EMBL/GenBank/DDBJ whole genome shotgun (WGS) entry which is preliminary data.</text>
</comment>
<evidence type="ECO:0000256" key="2">
    <source>
        <dbReference type="ARBA" id="ARBA00010157"/>
    </source>
</evidence>
<feature type="transmembrane region" description="Helical" evidence="8">
    <location>
        <begin position="340"/>
        <end position="361"/>
    </location>
</feature>
<feature type="transmembrane region" description="Helical" evidence="8">
    <location>
        <begin position="230"/>
        <end position="252"/>
    </location>
</feature>
<dbReference type="AlphaFoldDB" id="A0A1Q4HS38"/>
<evidence type="ECO:0000256" key="8">
    <source>
        <dbReference type="SAM" id="Phobius"/>
    </source>
</evidence>
<feature type="transmembrane region" description="Helical" evidence="8">
    <location>
        <begin position="920"/>
        <end position="939"/>
    </location>
</feature>
<reference evidence="10 11" key="1">
    <citation type="submission" date="2016-11" db="EMBL/GenBank/DDBJ databases">
        <title>Genome sequences of unsequenced Mycobacteria.</title>
        <authorList>
            <person name="Greninger A.L."/>
            <person name="Fang F."/>
            <person name="Jerome K.R."/>
        </authorList>
    </citation>
    <scope>NUCLEOTIDE SEQUENCE [LARGE SCALE GENOMIC DNA]</scope>
    <source>
        <strain evidence="10 11">M11</strain>
    </source>
</reference>
<feature type="transmembrane region" description="Helical" evidence="8">
    <location>
        <begin position="835"/>
        <end position="859"/>
    </location>
</feature>
<evidence type="ECO:0000256" key="1">
    <source>
        <dbReference type="ARBA" id="ARBA00004651"/>
    </source>
</evidence>
<dbReference type="PANTHER" id="PTHR33406">
    <property type="entry name" value="MEMBRANE PROTEIN MJ1562-RELATED"/>
    <property type="match status" value="1"/>
</dbReference>
<name>A0A1Q4HS38_9MYCO</name>
<sequence>MSGNVDTAPVRVQEPPEPTPERPFIARNLRRFAPLVILAWMVFLVITNTVVPQLEPVVDANREALVPVDAPSVQALHHIGQVFHEGDSNAFVFVVFEGDHKLNDADHSFYRTMVDKLRRDRRVQYVMDLWDEGTTAAGVQSNDAKANFTLVRVAGDIGSTLNDESITAVRDILNNMKPPPGLKVYASGSAVLSADMIYVGNTSLNTIMFVTIVLISAMLLIVYRSIPTALLILFMVLMELFCGRGIAAFMVYHHWIEISVYAANTLVSLILGAGTDYAIFLIGRYHEGRLAGESREQAYYCAISGVSHVILGSGVAVAGAMYCMKFTRLNYFNTCAAPCAAGMLVAVTAALTFGPAVLTIGSRFGLFEPKKHQAGHGIWNKIGTAAVRWPGRILLVGCVIVLIGSITLITYYPNYDDRIYLSNTVASNQGYEASDRHFPASHLNADMLMVESDHDLRNSVDMIAVDRVARTIFHTPGVGMVQAVTRPLGVPLEHSSFTYALGTVGTKIKEVLPYLHDFNNRLDDISAVTQTLQALTRHQQDLTNQQASSAHLNAEAAASLTDTVNQMRDNYANFDDMWRPIRSYFYWEKHCFDIPLCMSFRSLFDMTDGLDQLAEDFQKSMQAAIIQDKVTPQLVDTLGRNAELLGTFNALVEAEHSTLEPLLTQLDALGMQTMDIGHSFDTSKNDEFFYIPPESFDNPYFKIDEKYFVSPDGHAVRYLIYHDGEALTEAGIRHDQTFMPAVKEALKGTTLAGSHVYLGGAAATYWDVKDATKIDLMIAATAAFTLIFLVMLFITRAVIASLVIVGTVAFSFSGAFGMSVLIWQNLLGLPLSWWNIVFCFILLVAVGSDYNLLLVARYLHESEAGLNTGLIRAVTKSGRVVTTAGIVFAVTMMAMVSSDLTSVGMFGSTVGIGLLLDTLIVRSLITPALARLLGPFFWWPRLIRQRPARTGSGAVAPEQHHEDDLYRKVL</sequence>
<feature type="region of interest" description="Disordered" evidence="7">
    <location>
        <begin position="950"/>
        <end position="970"/>
    </location>
</feature>
<evidence type="ECO:0000256" key="7">
    <source>
        <dbReference type="SAM" id="MobiDB-lite"/>
    </source>
</evidence>
<dbReference type="Proteomes" id="UP000186438">
    <property type="component" value="Unassembled WGS sequence"/>
</dbReference>
<feature type="domain" description="Membrane transport protein MMPL" evidence="9">
    <location>
        <begin position="653"/>
        <end position="948"/>
    </location>
</feature>
<dbReference type="OrthoDB" id="2365435at2"/>
<keyword evidence="6 8" id="KW-0472">Membrane</keyword>
<feature type="transmembrane region" description="Helical" evidence="8">
    <location>
        <begin position="258"/>
        <end position="279"/>
    </location>
</feature>
<feature type="domain" description="Membrane transport protein MMPL" evidence="9">
    <location>
        <begin position="65"/>
        <end position="392"/>
    </location>
</feature>
<feature type="transmembrane region" description="Helical" evidence="8">
    <location>
        <begin position="880"/>
        <end position="900"/>
    </location>
</feature>
<comment type="subcellular location">
    <subcellularLocation>
        <location evidence="1">Cell membrane</location>
        <topology evidence="1">Multi-pass membrane protein</topology>
    </subcellularLocation>
</comment>
<dbReference type="SUPFAM" id="SSF82866">
    <property type="entry name" value="Multidrug efflux transporter AcrB transmembrane domain"/>
    <property type="match status" value="2"/>
</dbReference>
<protein>
    <recommendedName>
        <fullName evidence="9">Membrane transport protein MMPL domain-containing protein</fullName>
    </recommendedName>
</protein>
<feature type="transmembrane region" description="Helical" evidence="8">
    <location>
        <begin position="802"/>
        <end position="823"/>
    </location>
</feature>
<evidence type="ECO:0000313" key="11">
    <source>
        <dbReference type="Proteomes" id="UP000186438"/>
    </source>
</evidence>
<dbReference type="PANTHER" id="PTHR33406:SF6">
    <property type="entry name" value="MEMBRANE PROTEIN YDGH-RELATED"/>
    <property type="match status" value="1"/>
</dbReference>
<dbReference type="EMBL" id="MPNT01000016">
    <property type="protein sequence ID" value="OJZ71978.1"/>
    <property type="molecule type" value="Genomic_DNA"/>
</dbReference>
<keyword evidence="4 8" id="KW-0812">Transmembrane</keyword>
<gene>
    <name evidence="10" type="ORF">BRW65_17965</name>
</gene>
<keyword evidence="5 8" id="KW-1133">Transmembrane helix</keyword>
<proteinExistence type="inferred from homology"/>
<evidence type="ECO:0000256" key="5">
    <source>
        <dbReference type="ARBA" id="ARBA00022989"/>
    </source>
</evidence>
<comment type="similarity">
    <text evidence="2">Belongs to the resistance-nodulation-cell division (RND) (TC 2.A.6) family. MmpL subfamily.</text>
</comment>
<feature type="region of interest" description="Disordered" evidence="7">
    <location>
        <begin position="1"/>
        <end position="20"/>
    </location>
</feature>
<feature type="transmembrane region" description="Helical" evidence="8">
    <location>
        <begin position="204"/>
        <end position="223"/>
    </location>
</feature>
<evidence type="ECO:0000256" key="3">
    <source>
        <dbReference type="ARBA" id="ARBA00022475"/>
    </source>
</evidence>
<accession>A0A1Q4HS38</accession>
<dbReference type="Gene3D" id="1.20.1640.10">
    <property type="entry name" value="Multidrug efflux transporter AcrB transmembrane domain"/>
    <property type="match status" value="2"/>
</dbReference>
<evidence type="ECO:0000256" key="4">
    <source>
        <dbReference type="ARBA" id="ARBA00022692"/>
    </source>
</evidence>
<feature type="transmembrane region" description="Helical" evidence="8">
    <location>
        <begin position="393"/>
        <end position="412"/>
    </location>
</feature>
<keyword evidence="11" id="KW-1185">Reference proteome</keyword>
<dbReference type="STRING" id="53378.BRW65_17965"/>
<evidence type="ECO:0000259" key="9">
    <source>
        <dbReference type="Pfam" id="PF03176"/>
    </source>
</evidence>
<dbReference type="Pfam" id="PF03176">
    <property type="entry name" value="MMPL"/>
    <property type="match status" value="2"/>
</dbReference>
<evidence type="ECO:0000313" key="10">
    <source>
        <dbReference type="EMBL" id="OJZ71978.1"/>
    </source>
</evidence>
<dbReference type="GO" id="GO:0005886">
    <property type="term" value="C:plasma membrane"/>
    <property type="evidence" value="ECO:0007669"/>
    <property type="project" value="UniProtKB-SubCell"/>
</dbReference>
<feature type="transmembrane region" description="Helical" evidence="8">
    <location>
        <begin position="776"/>
        <end position="795"/>
    </location>
</feature>
<evidence type="ECO:0000256" key="6">
    <source>
        <dbReference type="ARBA" id="ARBA00023136"/>
    </source>
</evidence>
<keyword evidence="3" id="KW-1003">Cell membrane</keyword>
<dbReference type="InterPro" id="IPR004869">
    <property type="entry name" value="MMPL_dom"/>
</dbReference>
<feature type="transmembrane region" description="Helical" evidence="8">
    <location>
        <begin position="32"/>
        <end position="51"/>
    </location>
</feature>